<reference evidence="1 4" key="2">
    <citation type="submission" date="2016-06" db="EMBL/GenBank/DDBJ databases">
        <authorList>
            <person name="Kjaerup R.B."/>
            <person name="Dalgaard T.S."/>
            <person name="Juul-Madsen H.R."/>
        </authorList>
    </citation>
    <scope>NUCLEOTIDE SEQUENCE [LARGE SCALE GENOMIC DNA]</scope>
    <source>
        <strain evidence="1 4">CECT 5115</strain>
    </source>
</reference>
<keyword evidence="3" id="KW-1185">Reference proteome</keyword>
<protein>
    <submittedName>
        <fullName evidence="1">Uncharacterized protein</fullName>
    </submittedName>
</protein>
<dbReference type="EMBL" id="FLRB01000017">
    <property type="protein sequence ID" value="SBT22358.1"/>
    <property type="molecule type" value="Genomic_DNA"/>
</dbReference>
<proteinExistence type="predicted"/>
<gene>
    <name evidence="1" type="ORF">MGA5115_02430</name>
    <name evidence="2" type="ORF">MGA5116_02975</name>
</gene>
<name>A0A1C3JSV4_9GAMM</name>
<dbReference type="AlphaFoldDB" id="A0A1C3JSV4"/>
<sequence length="38" mass="4423">MKQSLYATHLNRNARLLKIKKAEAVMLPRLFCICDLGY</sequence>
<dbReference type="EMBL" id="FLRA01000018">
    <property type="protein sequence ID" value="SBT18308.1"/>
    <property type="molecule type" value="Genomic_DNA"/>
</dbReference>
<dbReference type="Proteomes" id="UP000092840">
    <property type="component" value="Unassembled WGS sequence"/>
</dbReference>
<evidence type="ECO:0000313" key="3">
    <source>
        <dbReference type="Proteomes" id="UP000092840"/>
    </source>
</evidence>
<evidence type="ECO:0000313" key="1">
    <source>
        <dbReference type="EMBL" id="SBT18308.1"/>
    </source>
</evidence>
<reference evidence="2 3" key="1">
    <citation type="submission" date="2016-06" db="EMBL/GenBank/DDBJ databases">
        <authorList>
            <person name="Rodrigo-Torres L."/>
            <person name="Arahal D.R."/>
        </authorList>
    </citation>
    <scope>NUCLEOTIDE SEQUENCE [LARGE SCALE GENOMIC DNA]</scope>
    <source>
        <strain evidence="2 3">CECT 5116</strain>
    </source>
</reference>
<evidence type="ECO:0000313" key="2">
    <source>
        <dbReference type="EMBL" id="SBT22358.1"/>
    </source>
</evidence>
<evidence type="ECO:0000313" key="4">
    <source>
        <dbReference type="Proteomes" id="UP000092871"/>
    </source>
</evidence>
<accession>A0A1C3JSV4</accession>
<organism evidence="1 4">
    <name type="scientific">Marinomonas gallaica</name>
    <dbReference type="NCBI Taxonomy" id="1806667"/>
    <lineage>
        <taxon>Bacteria</taxon>
        <taxon>Pseudomonadati</taxon>
        <taxon>Pseudomonadota</taxon>
        <taxon>Gammaproteobacteria</taxon>
        <taxon>Oceanospirillales</taxon>
        <taxon>Oceanospirillaceae</taxon>
        <taxon>Marinomonas</taxon>
    </lineage>
</organism>
<dbReference type="Proteomes" id="UP000092871">
    <property type="component" value="Unassembled WGS sequence"/>
</dbReference>